<dbReference type="InterPro" id="IPR016036">
    <property type="entry name" value="Malonyl_transacylase_ACP-bd"/>
</dbReference>
<keyword evidence="1" id="KW-0596">Phosphopantetheine</keyword>
<dbReference type="Gene3D" id="3.40.47.10">
    <property type="match status" value="1"/>
</dbReference>
<keyword evidence="2" id="KW-0597">Phosphoprotein</keyword>
<dbReference type="SUPFAM" id="SSF52151">
    <property type="entry name" value="FabD/lysophospholipase-like"/>
    <property type="match status" value="1"/>
</dbReference>
<dbReference type="PROSITE" id="PS00606">
    <property type="entry name" value="KS3_1"/>
    <property type="match status" value="1"/>
</dbReference>
<sequence>MVSAEFLAAKRCALSPVPPGRYPPGSLSAAAAAVRLGVLPDAGAEAFDHRFFHVSPAAVADVDPQQRMALEVTYEALQDAGLSMERMRGLDIGVFAGVGLPEFPIRNGSEPGAVGSVTGTYGEPIFLVPFDFNSSNLDYEVRMAGAVLGVNRLFSSAHLDTVDPRPSPSSCFVANRVSHFFDFTGPSVAIDTACSSSLTALHLAANSLRAGDCCAAVVIGTSALLSSYVLLSSLASGAISPTGDSRPFDARANGFVRAEGAVAILLLPVGPVRPELGAALAGAALRPYGYVVGSGAGADGAKPSAVAPAPAAQQRLMRQVHARAGVDPADVCYMEAHATGTAVGDPTEALSIGTVLGRSGRPKPLPVGSLKGNLGHLESAAGLASLVKVLVMARHRVLLPTASFEGWSPKIDAARLNIRVVAEVERLATPAGAPFFMGINSFGMGGANAYAIIRGPDEGQHLEVVAGAGGAPARLAAVPSAPPPPRAPLLLLPLAAHDASLLAPYSERWAAFAAGGGDVDGGVRAHQRTAALSLRHRAALLLPAPDGAAPAAAPAPITPAPGLAAAAARGAAPRVGVVFCGQGTHWPGMGGELWTHLPAFRVGALEFAATYPGPPLLLPERDWGAASPPFAPAIAAALAAPPAGADVRLTLPATMMVGYAQWRVLCALGVRCAAAAGHSAGEMLAALAAGEIDLRRLCQLTYARAAALGALPATGGMAAVSGPRPEVERLLAEACAAAGAGPGAAAVAATNAPGELTVSGAAAAIAAFVAAAGAAGLRAQQLPGARAFHHGPSVSAVRGVFFSALAEVGWADEQGASAPAASAGPAFCPAGVPAGPGACRSAERWWQQLLRPVDFQSALAGVATARCDAALELGPRSVLRRYAAAALPGAAALALVRAPGSGAELRDAFEALARLWLGGAEIRWGELLERGPAGAGFPRLPWLRTPVAGSGGGTTVEAEAATTPASKIEALLVQAAATAAAPGAPAAAPVALNGTGRAGGAAPSVPAAAAPSAFSNGPAAASAAAPAAAAAAITLVDLPQHYEDHRIGGRPLVPATAYLSAALVAAVAAAAESGSQPAAHAAAPGAPAVV</sequence>
<protein>
    <submittedName>
        <fullName evidence="6">Phenolpthiocerol synthesis polyketide synthase ppsA</fullName>
    </submittedName>
</protein>
<dbReference type="PANTHER" id="PTHR43775">
    <property type="entry name" value="FATTY ACID SYNTHASE"/>
    <property type="match status" value="1"/>
</dbReference>
<dbReference type="GO" id="GO:0004312">
    <property type="term" value="F:fatty acid synthase activity"/>
    <property type="evidence" value="ECO:0007669"/>
    <property type="project" value="TreeGrafter"/>
</dbReference>
<dbReference type="InterPro" id="IPR014030">
    <property type="entry name" value="Ketoacyl_synth_N"/>
</dbReference>
<evidence type="ECO:0000256" key="3">
    <source>
        <dbReference type="ARBA" id="ARBA00022679"/>
    </source>
</evidence>
<evidence type="ECO:0000256" key="2">
    <source>
        <dbReference type="ARBA" id="ARBA00022553"/>
    </source>
</evidence>
<dbReference type="SMART" id="SM00827">
    <property type="entry name" value="PKS_AT"/>
    <property type="match status" value="1"/>
</dbReference>
<dbReference type="SMART" id="SM00825">
    <property type="entry name" value="PKS_KS"/>
    <property type="match status" value="1"/>
</dbReference>
<dbReference type="SUPFAM" id="SSF55048">
    <property type="entry name" value="Probable ACP-binding domain of malonyl-CoA ACP transacylase"/>
    <property type="match status" value="1"/>
</dbReference>
<feature type="non-terminal residue" evidence="6">
    <location>
        <position position="1090"/>
    </location>
</feature>
<reference evidence="6 7" key="1">
    <citation type="journal article" date="2013" name="BMC Genomics">
        <title>Reconstruction of the lipid metabolism for the microalga Monoraphidium neglectum from its genome sequence reveals characteristics suitable for biofuel production.</title>
        <authorList>
            <person name="Bogen C."/>
            <person name="Al-Dilaimi A."/>
            <person name="Albersmeier A."/>
            <person name="Wichmann J."/>
            <person name="Grundmann M."/>
            <person name="Rupp O."/>
            <person name="Lauersen K.J."/>
            <person name="Blifernez-Klassen O."/>
            <person name="Kalinowski J."/>
            <person name="Goesmann A."/>
            <person name="Mussgnug J.H."/>
            <person name="Kruse O."/>
        </authorList>
    </citation>
    <scope>NUCLEOTIDE SEQUENCE [LARGE SCALE GENOMIC DNA]</scope>
    <source>
        <strain evidence="6 7">SAG 48.87</strain>
    </source>
</reference>
<name>A0A0D2MGZ6_9CHLO</name>
<dbReference type="InterPro" id="IPR014031">
    <property type="entry name" value="Ketoacyl_synth_C"/>
</dbReference>
<dbReference type="InterPro" id="IPR018201">
    <property type="entry name" value="Ketoacyl_synth_AS"/>
</dbReference>
<evidence type="ECO:0000313" key="6">
    <source>
        <dbReference type="EMBL" id="KIZ02350.1"/>
    </source>
</evidence>
<proteinExistence type="predicted"/>
<dbReference type="GO" id="GO:0006633">
    <property type="term" value="P:fatty acid biosynthetic process"/>
    <property type="evidence" value="ECO:0007669"/>
    <property type="project" value="InterPro"/>
</dbReference>
<dbReference type="InterPro" id="IPR020841">
    <property type="entry name" value="PKS_Beta-ketoAc_synthase_dom"/>
</dbReference>
<dbReference type="AlphaFoldDB" id="A0A0D2MGZ6"/>
<keyword evidence="3" id="KW-0808">Transferase</keyword>
<dbReference type="GO" id="GO:0004315">
    <property type="term" value="F:3-oxoacyl-[acyl-carrier-protein] synthase activity"/>
    <property type="evidence" value="ECO:0007669"/>
    <property type="project" value="InterPro"/>
</dbReference>
<dbReference type="InterPro" id="IPR016039">
    <property type="entry name" value="Thiolase-like"/>
</dbReference>
<gene>
    <name evidence="6" type="ORF">MNEG_5606</name>
</gene>
<dbReference type="InterPro" id="IPR016035">
    <property type="entry name" value="Acyl_Trfase/lysoPLipase"/>
</dbReference>
<dbReference type="CDD" id="cd00833">
    <property type="entry name" value="PKS"/>
    <property type="match status" value="1"/>
</dbReference>
<dbReference type="InterPro" id="IPR001227">
    <property type="entry name" value="Ac_transferase_dom_sf"/>
</dbReference>
<dbReference type="OrthoDB" id="515223at2759"/>
<dbReference type="PANTHER" id="PTHR43775:SF37">
    <property type="entry name" value="SI:DKEY-61P9.11"/>
    <property type="match status" value="1"/>
</dbReference>
<evidence type="ECO:0000259" key="5">
    <source>
        <dbReference type="SMART" id="SM00827"/>
    </source>
</evidence>
<dbReference type="Pfam" id="PF00698">
    <property type="entry name" value="Acyl_transf_1"/>
    <property type="match status" value="1"/>
</dbReference>
<dbReference type="KEGG" id="mng:MNEG_5606"/>
<dbReference type="STRING" id="145388.A0A0D2MGZ6"/>
<dbReference type="EMBL" id="KK101068">
    <property type="protein sequence ID" value="KIZ02350.1"/>
    <property type="molecule type" value="Genomic_DNA"/>
</dbReference>
<dbReference type="InterPro" id="IPR050091">
    <property type="entry name" value="PKS_NRPS_Biosynth_Enz"/>
</dbReference>
<evidence type="ECO:0000259" key="4">
    <source>
        <dbReference type="SMART" id="SM00825"/>
    </source>
</evidence>
<dbReference type="RefSeq" id="XP_013901369.1">
    <property type="nucleotide sequence ID" value="XM_014045915.1"/>
</dbReference>
<feature type="domain" description="Malonyl-CoA:ACP transacylase (MAT)" evidence="5">
    <location>
        <begin position="578"/>
        <end position="899"/>
    </location>
</feature>
<dbReference type="Gene3D" id="3.30.70.3290">
    <property type="match status" value="1"/>
</dbReference>
<dbReference type="GeneID" id="25738483"/>
<evidence type="ECO:0000256" key="1">
    <source>
        <dbReference type="ARBA" id="ARBA00022450"/>
    </source>
</evidence>
<dbReference type="Pfam" id="PF02801">
    <property type="entry name" value="Ketoacyl-synt_C"/>
    <property type="match status" value="1"/>
</dbReference>
<dbReference type="Pfam" id="PF00109">
    <property type="entry name" value="ketoacyl-synt"/>
    <property type="match status" value="2"/>
</dbReference>
<feature type="domain" description="Ketosynthase family 3 (KS3)" evidence="4">
    <location>
        <begin position="3"/>
        <end position="458"/>
    </location>
</feature>
<evidence type="ECO:0000313" key="7">
    <source>
        <dbReference type="Proteomes" id="UP000054498"/>
    </source>
</evidence>
<keyword evidence="7" id="KW-1185">Reference proteome</keyword>
<accession>A0A0D2MGZ6</accession>
<organism evidence="6 7">
    <name type="scientific">Monoraphidium neglectum</name>
    <dbReference type="NCBI Taxonomy" id="145388"/>
    <lineage>
        <taxon>Eukaryota</taxon>
        <taxon>Viridiplantae</taxon>
        <taxon>Chlorophyta</taxon>
        <taxon>core chlorophytes</taxon>
        <taxon>Chlorophyceae</taxon>
        <taxon>CS clade</taxon>
        <taxon>Sphaeropleales</taxon>
        <taxon>Selenastraceae</taxon>
        <taxon>Monoraphidium</taxon>
    </lineage>
</organism>
<dbReference type="Proteomes" id="UP000054498">
    <property type="component" value="Unassembled WGS sequence"/>
</dbReference>
<dbReference type="InterPro" id="IPR014043">
    <property type="entry name" value="Acyl_transferase_dom"/>
</dbReference>
<dbReference type="Gene3D" id="3.40.366.10">
    <property type="entry name" value="Malonyl-Coenzyme A Acyl Carrier Protein, domain 2"/>
    <property type="match status" value="1"/>
</dbReference>
<dbReference type="SUPFAM" id="SSF53901">
    <property type="entry name" value="Thiolase-like"/>
    <property type="match status" value="1"/>
</dbReference>